<dbReference type="CDD" id="cd03811">
    <property type="entry name" value="GT4_GT28_WabH-like"/>
    <property type="match status" value="1"/>
</dbReference>
<dbReference type="InterPro" id="IPR028098">
    <property type="entry name" value="Glyco_trans_4-like_N"/>
</dbReference>
<keyword evidence="3" id="KW-0808">Transferase</keyword>
<dbReference type="PANTHER" id="PTHR12526">
    <property type="entry name" value="GLYCOSYLTRANSFERASE"/>
    <property type="match status" value="1"/>
</dbReference>
<dbReference type="Pfam" id="PF00534">
    <property type="entry name" value="Glycos_transf_1"/>
    <property type="match status" value="1"/>
</dbReference>
<comment type="caution">
    <text evidence="3">The sequence shown here is derived from an EMBL/GenBank/DDBJ whole genome shotgun (WGS) entry which is preliminary data.</text>
</comment>
<name>A0A5J4SRS4_9ZZZZ</name>
<evidence type="ECO:0000313" key="3">
    <source>
        <dbReference type="EMBL" id="KAA6348121.1"/>
    </source>
</evidence>
<dbReference type="AlphaFoldDB" id="A0A5J4SRS4"/>
<proteinExistence type="predicted"/>
<feature type="domain" description="Glycosyltransferase subfamily 4-like N-terminal" evidence="2">
    <location>
        <begin position="63"/>
        <end position="166"/>
    </location>
</feature>
<dbReference type="EMBL" id="SNRY01000077">
    <property type="protein sequence ID" value="KAA6348121.1"/>
    <property type="molecule type" value="Genomic_DNA"/>
</dbReference>
<dbReference type="EC" id="2.4.1.291" evidence="3"/>
<keyword evidence="3" id="KW-0328">Glycosyltransferase</keyword>
<evidence type="ECO:0000259" key="2">
    <source>
        <dbReference type="Pfam" id="PF13439"/>
    </source>
</evidence>
<dbReference type="GO" id="GO:0016757">
    <property type="term" value="F:glycosyltransferase activity"/>
    <property type="evidence" value="ECO:0007669"/>
    <property type="project" value="UniProtKB-KW"/>
</dbReference>
<dbReference type="Gene3D" id="3.40.50.2000">
    <property type="entry name" value="Glycogen Phosphorylase B"/>
    <property type="match status" value="2"/>
</dbReference>
<dbReference type="InterPro" id="IPR001296">
    <property type="entry name" value="Glyco_trans_1"/>
</dbReference>
<gene>
    <name evidence="3" type="ORF">EZS27_004470</name>
</gene>
<evidence type="ECO:0000259" key="1">
    <source>
        <dbReference type="Pfam" id="PF00534"/>
    </source>
</evidence>
<sequence length="356" mass="41012">MKIIRITTLLDFGGIERKMENLSYWKDDNEWIFVAIGGGGRSEQKIMQNEKQVYCLGLPYKILSIKSFWTLYQLYIFLKKEKPDVVHCAGAEANFYGIIAAIMARIPVKVSEEIGIPKHSRIAKIIFKIVFNLSDYVLGESKKVVCFIQNNYNISTDKVKQIPNFIINKNNIKRETDYNRFHIVSISRLEPVKNIQLALRVIKRLSDNYKNILYTIVGGGRENEVLQNLTRELQIEQYVHFVGFQTNPFLYLSKSDLYILTSFTEGFSNSLLEAMISGTPTLSTNVGSAEEIIQDGINGWIIPPDNDDELYDKIVQIIELPKKKREAIGQIGMNTIKENYLLESHMKQLMMLYEKD</sequence>
<dbReference type="SUPFAM" id="SSF53756">
    <property type="entry name" value="UDP-Glycosyltransferase/glycogen phosphorylase"/>
    <property type="match status" value="1"/>
</dbReference>
<feature type="domain" description="Glycosyl transferase family 1" evidence="1">
    <location>
        <begin position="177"/>
        <end position="331"/>
    </location>
</feature>
<accession>A0A5J4SRS4</accession>
<reference evidence="3" key="1">
    <citation type="submission" date="2019-03" db="EMBL/GenBank/DDBJ databases">
        <title>Single cell metagenomics reveals metabolic interactions within the superorganism composed of flagellate Streblomastix strix and complex community of Bacteroidetes bacteria on its surface.</title>
        <authorList>
            <person name="Treitli S.C."/>
            <person name="Kolisko M."/>
            <person name="Husnik F."/>
            <person name="Keeling P."/>
            <person name="Hampl V."/>
        </authorList>
    </citation>
    <scope>NUCLEOTIDE SEQUENCE</scope>
    <source>
        <strain evidence="3">STM</strain>
    </source>
</reference>
<protein>
    <submittedName>
        <fullName evidence="3">4-alpha-N-acetylgalactosaminyltransferase</fullName>
        <ecNumber evidence="3">2.4.1.291</ecNumber>
    </submittedName>
</protein>
<organism evidence="3">
    <name type="scientific">termite gut metagenome</name>
    <dbReference type="NCBI Taxonomy" id="433724"/>
    <lineage>
        <taxon>unclassified sequences</taxon>
        <taxon>metagenomes</taxon>
        <taxon>organismal metagenomes</taxon>
    </lineage>
</organism>
<dbReference type="Pfam" id="PF13439">
    <property type="entry name" value="Glyco_transf_4"/>
    <property type="match status" value="1"/>
</dbReference>